<evidence type="ECO:0000313" key="16">
    <source>
        <dbReference type="Proteomes" id="UP000029999"/>
    </source>
</evidence>
<dbReference type="NCBIfam" id="TIGR00933">
    <property type="entry name" value="2a38"/>
    <property type="match status" value="1"/>
</dbReference>
<feature type="binding site" evidence="13">
    <location>
        <position position="435"/>
    </location>
    <ligand>
        <name>K(+)</name>
        <dbReference type="ChEBI" id="CHEBI:29103"/>
    </ligand>
</feature>
<sequence length="483" mass="53348">MQFLTIQRILGILLSLFSMTMLPPVLVSWYFGDGASEAFLSAFVLLLLIGLLFWLPARHHRKELKIRDGFIVVVMFWIALGLSGSLPFFLTEVPKMSFTDAVFESMSGLTTTGATVLTGLDTLPKAVLFYRQFLQWLGGMGIVVLAVAILPLLGVGGMQLYRAETPGPMKDAKLTPRITETAKALWYIYLSLTVACALAFHWAGMSWFDAIGHSFSTVAIGGFSTHDASMGFFDSATIEMITVAFMLVSGMNFSLHFLAWRHRSIKHYWKDSELRTYLAILAFISVVTSSYLYFSGTFDDIWTSVHQGVFQAVSIGTTTGFTTTDYYLWPGFLPILLLMASYIGGCAFSTGGGIKVIRIMLLFKQGYREVLRLIHPNAIFAIKVNGKALPAKVVGAVWGFFAMYVFCFSIMHLFLMSTGLDVVTSFSAVTACLNNLGPGLGEVGANFGDINSPSKWVLCMAMLLGRLEIFTLLVVLTPAFWRR</sequence>
<evidence type="ECO:0000256" key="3">
    <source>
        <dbReference type="ARBA" id="ARBA00022448"/>
    </source>
</evidence>
<evidence type="ECO:0000256" key="9">
    <source>
        <dbReference type="ARBA" id="ARBA00022989"/>
    </source>
</evidence>
<feature type="transmembrane region" description="Helical" evidence="14">
    <location>
        <begin position="184"/>
        <end position="203"/>
    </location>
</feature>
<feature type="transmembrane region" description="Helical" evidence="14">
    <location>
        <begin position="133"/>
        <end position="163"/>
    </location>
</feature>
<evidence type="ECO:0000313" key="15">
    <source>
        <dbReference type="EMBL" id="KGM07655.1"/>
    </source>
</evidence>
<keyword evidence="9 14" id="KW-1133">Transmembrane helix</keyword>
<feature type="transmembrane region" description="Helical" evidence="14">
    <location>
        <begin position="38"/>
        <end position="57"/>
    </location>
</feature>
<dbReference type="GO" id="GO:0046872">
    <property type="term" value="F:metal ion binding"/>
    <property type="evidence" value="ECO:0007669"/>
    <property type="project" value="UniProtKB-KW"/>
</dbReference>
<dbReference type="AlphaFoldDB" id="A0A0A0BIE8"/>
<feature type="binding site" evidence="13">
    <location>
        <position position="318"/>
    </location>
    <ligand>
        <name>K(+)</name>
        <dbReference type="ChEBI" id="CHEBI:29103"/>
    </ligand>
</feature>
<dbReference type="Pfam" id="PF02386">
    <property type="entry name" value="TrkH"/>
    <property type="match status" value="1"/>
</dbReference>
<dbReference type="PIRSF" id="PIRSF006247">
    <property type="entry name" value="TrkH"/>
    <property type="match status" value="1"/>
</dbReference>
<dbReference type="RefSeq" id="WP_036311950.1">
    <property type="nucleotide sequence ID" value="NZ_JADFAB010000046.1"/>
</dbReference>
<comment type="function">
    <text evidence="12">Low-affinity potassium transport system. Interacts with Trk system potassium uptake protein TrkA.</text>
</comment>
<feature type="transmembrane region" description="Helical" evidence="14">
    <location>
        <begin position="393"/>
        <end position="415"/>
    </location>
</feature>
<reference evidence="15 16" key="1">
    <citation type="submission" date="2014-09" db="EMBL/GenBank/DDBJ databases">
        <authorList>
            <person name="Grob C."/>
            <person name="Taubert M."/>
            <person name="Howat A.M."/>
            <person name="Burns O.J."/>
            <person name="Dixon J.L."/>
            <person name="Chen Y."/>
            <person name="Murrell J.C."/>
        </authorList>
    </citation>
    <scope>NUCLEOTIDE SEQUENCE [LARGE SCALE GENOMIC DNA]</scope>
    <source>
        <strain evidence="15">L4</strain>
    </source>
</reference>
<dbReference type="Proteomes" id="UP000029999">
    <property type="component" value="Unassembled WGS sequence"/>
</dbReference>
<evidence type="ECO:0000256" key="1">
    <source>
        <dbReference type="ARBA" id="ARBA00004429"/>
    </source>
</evidence>
<evidence type="ECO:0000256" key="8">
    <source>
        <dbReference type="ARBA" id="ARBA00022958"/>
    </source>
</evidence>
<dbReference type="InterPro" id="IPR003445">
    <property type="entry name" value="Cat_transpt"/>
</dbReference>
<proteinExistence type="inferred from homology"/>
<feature type="transmembrane region" description="Helical" evidence="14">
    <location>
        <begin position="12"/>
        <end position="32"/>
    </location>
</feature>
<keyword evidence="10 12" id="KW-0406">Ion transport</keyword>
<feature type="transmembrane region" description="Helical" evidence="14">
    <location>
        <begin position="276"/>
        <end position="294"/>
    </location>
</feature>
<accession>A0A0A0BIE8</accession>
<comment type="caution">
    <text evidence="15">The sequence shown here is derived from an EMBL/GenBank/DDBJ whole genome shotgun (WGS) entry which is preliminary data.</text>
</comment>
<name>A0A0A0BIE8_9GAMM</name>
<feature type="transmembrane region" description="Helical" evidence="14">
    <location>
        <begin position="332"/>
        <end position="354"/>
    </location>
</feature>
<evidence type="ECO:0000256" key="6">
    <source>
        <dbReference type="ARBA" id="ARBA00022538"/>
    </source>
</evidence>
<protein>
    <recommendedName>
        <fullName evidence="12">Trk system potassium uptake protein</fullName>
    </recommendedName>
</protein>
<keyword evidence="4 12" id="KW-1003">Cell membrane</keyword>
<feature type="binding site" evidence="13">
    <location>
        <position position="221"/>
    </location>
    <ligand>
        <name>K(+)</name>
        <dbReference type="ChEBI" id="CHEBI:29103"/>
    </ligand>
</feature>
<feature type="binding site" evidence="13">
    <location>
        <position position="436"/>
    </location>
    <ligand>
        <name>K(+)</name>
        <dbReference type="ChEBI" id="CHEBI:29103"/>
    </ligand>
</feature>
<keyword evidence="3 12" id="KW-0813">Transport</keyword>
<dbReference type="InterPro" id="IPR004772">
    <property type="entry name" value="TrkH"/>
</dbReference>
<comment type="subcellular location">
    <subcellularLocation>
        <location evidence="1 12">Cell inner membrane</location>
        <topology evidence="1 12">Multi-pass membrane protein</topology>
    </subcellularLocation>
</comment>
<dbReference type="PANTHER" id="PTHR32024">
    <property type="entry name" value="TRK SYSTEM POTASSIUM UPTAKE PROTEIN TRKG-RELATED"/>
    <property type="match status" value="1"/>
</dbReference>
<evidence type="ECO:0000256" key="4">
    <source>
        <dbReference type="ARBA" id="ARBA00022475"/>
    </source>
</evidence>
<gene>
    <name evidence="15" type="ORF">LP43_0071</name>
</gene>
<dbReference type="STRING" id="392484.LP43_0071"/>
<feature type="binding site" evidence="13">
    <location>
        <position position="319"/>
    </location>
    <ligand>
        <name>K(+)</name>
        <dbReference type="ChEBI" id="CHEBI:29103"/>
    </ligand>
</feature>
<evidence type="ECO:0000256" key="7">
    <source>
        <dbReference type="ARBA" id="ARBA00022692"/>
    </source>
</evidence>
<evidence type="ECO:0000256" key="5">
    <source>
        <dbReference type="ARBA" id="ARBA00022519"/>
    </source>
</evidence>
<keyword evidence="13" id="KW-0479">Metal-binding</keyword>
<dbReference type="EMBL" id="JRQD01000001">
    <property type="protein sequence ID" value="KGM07655.1"/>
    <property type="molecule type" value="Genomic_DNA"/>
</dbReference>
<feature type="transmembrane region" description="Helical" evidence="14">
    <location>
        <begin position="455"/>
        <end position="481"/>
    </location>
</feature>
<keyword evidence="11 12" id="KW-0472">Membrane</keyword>
<evidence type="ECO:0000256" key="2">
    <source>
        <dbReference type="ARBA" id="ARBA00009137"/>
    </source>
</evidence>
<evidence type="ECO:0000256" key="11">
    <source>
        <dbReference type="ARBA" id="ARBA00023136"/>
    </source>
</evidence>
<feature type="transmembrane region" description="Helical" evidence="14">
    <location>
        <begin position="236"/>
        <end position="255"/>
    </location>
</feature>
<feature type="transmembrane region" description="Helical" evidence="14">
    <location>
        <begin position="69"/>
        <end position="90"/>
    </location>
</feature>
<keyword evidence="8 12" id="KW-0630">Potassium</keyword>
<evidence type="ECO:0000256" key="14">
    <source>
        <dbReference type="SAM" id="Phobius"/>
    </source>
</evidence>
<evidence type="ECO:0000256" key="12">
    <source>
        <dbReference type="PIRNR" id="PIRNR006247"/>
    </source>
</evidence>
<evidence type="ECO:0000256" key="10">
    <source>
        <dbReference type="ARBA" id="ARBA00023065"/>
    </source>
</evidence>
<comment type="similarity">
    <text evidence="2 12">Belongs to the TrkH potassium transport family.</text>
</comment>
<feature type="binding site" evidence="13">
    <location>
        <position position="112"/>
    </location>
    <ligand>
        <name>K(+)</name>
        <dbReference type="ChEBI" id="CHEBI:29103"/>
    </ligand>
</feature>
<dbReference type="GO" id="GO:0015379">
    <property type="term" value="F:potassium:chloride symporter activity"/>
    <property type="evidence" value="ECO:0007669"/>
    <property type="project" value="InterPro"/>
</dbReference>
<dbReference type="GO" id="GO:0005886">
    <property type="term" value="C:plasma membrane"/>
    <property type="evidence" value="ECO:0007669"/>
    <property type="project" value="UniProtKB-SubCell"/>
</dbReference>
<keyword evidence="7 14" id="KW-0812">Transmembrane</keyword>
<feature type="binding site" evidence="13">
    <location>
        <position position="111"/>
    </location>
    <ligand>
        <name>K(+)</name>
        <dbReference type="ChEBI" id="CHEBI:29103"/>
    </ligand>
</feature>
<organism evidence="15 16">
    <name type="scientific">Methylophaga thiooxydans</name>
    <dbReference type="NCBI Taxonomy" id="392484"/>
    <lineage>
        <taxon>Bacteria</taxon>
        <taxon>Pseudomonadati</taxon>
        <taxon>Pseudomonadota</taxon>
        <taxon>Gammaproteobacteria</taxon>
        <taxon>Thiotrichales</taxon>
        <taxon>Piscirickettsiaceae</taxon>
        <taxon>Methylophaga</taxon>
    </lineage>
</organism>
<keyword evidence="5 12" id="KW-0997">Cell inner membrane</keyword>
<evidence type="ECO:0000256" key="13">
    <source>
        <dbReference type="PIRSR" id="PIRSR006247-1"/>
    </source>
</evidence>
<dbReference type="PANTHER" id="PTHR32024:SF2">
    <property type="entry name" value="TRK SYSTEM POTASSIUM UPTAKE PROTEIN TRKG-RELATED"/>
    <property type="match status" value="1"/>
</dbReference>
<feature type="binding site" evidence="13">
    <location>
        <position position="220"/>
    </location>
    <ligand>
        <name>K(+)</name>
        <dbReference type="ChEBI" id="CHEBI:29103"/>
    </ligand>
</feature>
<keyword evidence="6 12" id="KW-0633">Potassium transport</keyword>